<keyword evidence="5 6" id="KW-0472">Membrane</keyword>
<gene>
    <name evidence="7" type="ORF">Hyperionvirus13_4</name>
</gene>
<proteinExistence type="predicted"/>
<evidence type="ECO:0000256" key="2">
    <source>
        <dbReference type="ARBA" id="ARBA00022679"/>
    </source>
</evidence>
<dbReference type="PANTHER" id="PTHR30589">
    <property type="entry name" value="PROLIPOPROTEIN DIACYLGLYCERYL TRANSFERASE"/>
    <property type="match status" value="1"/>
</dbReference>
<name>A0A3G5A9U5_9VIRU</name>
<evidence type="ECO:0000256" key="4">
    <source>
        <dbReference type="ARBA" id="ARBA00022989"/>
    </source>
</evidence>
<dbReference type="PANTHER" id="PTHR30589:SF0">
    <property type="entry name" value="PHOSPHATIDYLGLYCEROL--PROLIPOPROTEIN DIACYLGLYCERYL TRANSFERASE"/>
    <property type="match status" value="1"/>
</dbReference>
<accession>A0A3G5A9U5</accession>
<reference evidence="7" key="1">
    <citation type="submission" date="2018-10" db="EMBL/GenBank/DDBJ databases">
        <title>Hidden diversity of soil giant viruses.</title>
        <authorList>
            <person name="Schulz F."/>
            <person name="Alteio L."/>
            <person name="Goudeau D."/>
            <person name="Ryan E.M."/>
            <person name="Malmstrom R.R."/>
            <person name="Blanchard J."/>
            <person name="Woyke T."/>
        </authorList>
    </citation>
    <scope>NUCLEOTIDE SEQUENCE</scope>
    <source>
        <strain evidence="7">HYV1</strain>
    </source>
</reference>
<feature type="transmembrane region" description="Helical" evidence="6">
    <location>
        <begin position="60"/>
        <end position="78"/>
    </location>
</feature>
<dbReference type="GO" id="GO:0005886">
    <property type="term" value="C:plasma membrane"/>
    <property type="evidence" value="ECO:0007669"/>
    <property type="project" value="InterPro"/>
</dbReference>
<evidence type="ECO:0000256" key="1">
    <source>
        <dbReference type="ARBA" id="ARBA00022475"/>
    </source>
</evidence>
<keyword evidence="2 7" id="KW-0808">Transferase</keyword>
<keyword evidence="1" id="KW-1003">Cell membrane</keyword>
<dbReference type="InterPro" id="IPR001640">
    <property type="entry name" value="Lgt"/>
</dbReference>
<evidence type="ECO:0000256" key="6">
    <source>
        <dbReference type="SAM" id="Phobius"/>
    </source>
</evidence>
<keyword evidence="3 6" id="KW-0812">Transmembrane</keyword>
<feature type="transmembrane region" description="Helical" evidence="6">
    <location>
        <begin position="188"/>
        <end position="209"/>
    </location>
</feature>
<feature type="transmembrane region" description="Helical" evidence="6">
    <location>
        <begin position="84"/>
        <end position="106"/>
    </location>
</feature>
<sequence>MAYNLFRMFFLGKFGFGDQWDWIFLIGACVVVFGGRLMCCLQGDISWRDVWKIRNGGLSIFGNFYFGLFYCLLVSYVFGENPILFVESIILSTSLQIVMGRLGNYLIGELGGNYSEYFGAAHPSQIYQLVLEGIVESLILWGLYPYVGMGYIFMLMPVIYGIFRCVCERFKVEDPGMPRWFRGTLYKYMKWVHFQCMCLPFVFGCILSVCKCYIRGT</sequence>
<evidence type="ECO:0000256" key="3">
    <source>
        <dbReference type="ARBA" id="ARBA00022692"/>
    </source>
</evidence>
<evidence type="ECO:0000313" key="7">
    <source>
        <dbReference type="EMBL" id="AYV83862.1"/>
    </source>
</evidence>
<dbReference type="EMBL" id="MK072395">
    <property type="protein sequence ID" value="AYV83862.1"/>
    <property type="molecule type" value="Genomic_DNA"/>
</dbReference>
<keyword evidence="4 6" id="KW-1133">Transmembrane helix</keyword>
<evidence type="ECO:0000256" key="5">
    <source>
        <dbReference type="ARBA" id="ARBA00023136"/>
    </source>
</evidence>
<dbReference type="Pfam" id="PF01790">
    <property type="entry name" value="LGT"/>
    <property type="match status" value="1"/>
</dbReference>
<organism evidence="7">
    <name type="scientific">Hyperionvirus sp</name>
    <dbReference type="NCBI Taxonomy" id="2487770"/>
    <lineage>
        <taxon>Viruses</taxon>
        <taxon>Varidnaviria</taxon>
        <taxon>Bamfordvirae</taxon>
        <taxon>Nucleocytoviricota</taxon>
        <taxon>Megaviricetes</taxon>
        <taxon>Imitervirales</taxon>
        <taxon>Mimiviridae</taxon>
        <taxon>Klosneuvirinae</taxon>
    </lineage>
</organism>
<protein>
    <submittedName>
        <fullName evidence="7">Prolipoprotein diacylglyceryl transferase</fullName>
    </submittedName>
</protein>
<feature type="transmembrane region" description="Helical" evidence="6">
    <location>
        <begin position="20"/>
        <end position="39"/>
    </location>
</feature>
<keyword evidence="7" id="KW-0449">Lipoprotein</keyword>
<dbReference type="GO" id="GO:0008961">
    <property type="term" value="F:phosphatidylglycerol-prolipoprotein diacylglyceryl transferase activity"/>
    <property type="evidence" value="ECO:0007669"/>
    <property type="project" value="InterPro"/>
</dbReference>
<dbReference type="GO" id="GO:0042158">
    <property type="term" value="P:lipoprotein biosynthetic process"/>
    <property type="evidence" value="ECO:0007669"/>
    <property type="project" value="InterPro"/>
</dbReference>